<keyword evidence="1" id="KW-0472">Membrane</keyword>
<feature type="transmembrane region" description="Helical" evidence="1">
    <location>
        <begin position="6"/>
        <end position="31"/>
    </location>
</feature>
<evidence type="ECO:0000313" key="2">
    <source>
        <dbReference type="EMBL" id="OWU74806.1"/>
    </source>
</evidence>
<gene>
    <name evidence="2" type="ORF">ATO3_09415</name>
</gene>
<keyword evidence="1" id="KW-0812">Transmembrane</keyword>
<dbReference type="AlphaFoldDB" id="A0A225NL68"/>
<sequence>MTETMTIEAILSITMAGLSACVIAGSLRALIATRQKVSSLDTSASVRSAPFHRLHNVVSPKAHG</sequence>
<reference evidence="2 3" key="1">
    <citation type="submission" date="2013-04" db="EMBL/GenBank/DDBJ databases">
        <title>Oceanicola sp. 22II1-22F33 Genome Sequencing.</title>
        <authorList>
            <person name="Lai Q."/>
            <person name="Li G."/>
            <person name="Shao Z."/>
        </authorList>
    </citation>
    <scope>NUCLEOTIDE SEQUENCE [LARGE SCALE GENOMIC DNA]</scope>
    <source>
        <strain evidence="2 3">22II1-22F33</strain>
    </source>
</reference>
<evidence type="ECO:0000313" key="3">
    <source>
        <dbReference type="Proteomes" id="UP000215377"/>
    </source>
</evidence>
<keyword evidence="3" id="KW-1185">Reference proteome</keyword>
<accession>A0A225NL68</accession>
<proteinExistence type="predicted"/>
<dbReference type="OrthoDB" id="7866507at2"/>
<organism evidence="2 3">
    <name type="scientific">Marinibacterium profundimaris</name>
    <dbReference type="NCBI Taxonomy" id="1679460"/>
    <lineage>
        <taxon>Bacteria</taxon>
        <taxon>Pseudomonadati</taxon>
        <taxon>Pseudomonadota</taxon>
        <taxon>Alphaproteobacteria</taxon>
        <taxon>Rhodobacterales</taxon>
        <taxon>Paracoccaceae</taxon>
        <taxon>Marinibacterium</taxon>
    </lineage>
</organism>
<dbReference type="EMBL" id="AQQR01000003">
    <property type="protein sequence ID" value="OWU74806.1"/>
    <property type="molecule type" value="Genomic_DNA"/>
</dbReference>
<comment type="caution">
    <text evidence="2">The sequence shown here is derived from an EMBL/GenBank/DDBJ whole genome shotgun (WGS) entry which is preliminary data.</text>
</comment>
<protein>
    <submittedName>
        <fullName evidence="2">Uncharacterized protein</fullName>
    </submittedName>
</protein>
<name>A0A225NL68_9RHOB</name>
<dbReference type="RefSeq" id="WP_088649600.1">
    <property type="nucleotide sequence ID" value="NZ_AQQR01000003.1"/>
</dbReference>
<evidence type="ECO:0000256" key="1">
    <source>
        <dbReference type="SAM" id="Phobius"/>
    </source>
</evidence>
<keyword evidence="1" id="KW-1133">Transmembrane helix</keyword>
<dbReference type="Proteomes" id="UP000215377">
    <property type="component" value="Unassembled WGS sequence"/>
</dbReference>